<evidence type="ECO:0000259" key="6">
    <source>
        <dbReference type="Pfam" id="PF08281"/>
    </source>
</evidence>
<sequence length="173" mass="19279">MQSESLTHILSQTFRSEKGRLVRLVQRIVGNRATAEELVQDAFLNLMKADGVDRAPAYLARAARNLAFNHLRHLRQGVELDVGEAARDSVADAAPSPEEIALYRSELRRLLEAVAALPPRRREVFVLHKFEGLSYDAVAARMGIARNTVMVQMVNALADLDRALGADTLFTEW</sequence>
<dbReference type="InterPro" id="IPR013324">
    <property type="entry name" value="RNA_pol_sigma_r3/r4-like"/>
</dbReference>
<dbReference type="GO" id="GO:0006352">
    <property type="term" value="P:DNA-templated transcription initiation"/>
    <property type="evidence" value="ECO:0007669"/>
    <property type="project" value="InterPro"/>
</dbReference>
<dbReference type="Pfam" id="PF08281">
    <property type="entry name" value="Sigma70_r4_2"/>
    <property type="match status" value="1"/>
</dbReference>
<dbReference type="EMBL" id="BMCT01000001">
    <property type="protein sequence ID" value="GGF53447.1"/>
    <property type="molecule type" value="Genomic_DNA"/>
</dbReference>
<dbReference type="PANTHER" id="PTHR43133">
    <property type="entry name" value="RNA POLYMERASE ECF-TYPE SIGMA FACTO"/>
    <property type="match status" value="1"/>
</dbReference>
<organism evidence="7 8">
    <name type="scientific">Azorhizobium oxalatiphilum</name>
    <dbReference type="NCBI Taxonomy" id="980631"/>
    <lineage>
        <taxon>Bacteria</taxon>
        <taxon>Pseudomonadati</taxon>
        <taxon>Pseudomonadota</taxon>
        <taxon>Alphaproteobacteria</taxon>
        <taxon>Hyphomicrobiales</taxon>
        <taxon>Xanthobacteraceae</taxon>
        <taxon>Azorhizobium</taxon>
    </lineage>
</organism>
<dbReference type="AlphaFoldDB" id="A0A917BQV5"/>
<dbReference type="InterPro" id="IPR014284">
    <property type="entry name" value="RNA_pol_sigma-70_dom"/>
</dbReference>
<dbReference type="Gene3D" id="1.10.1740.10">
    <property type="match status" value="1"/>
</dbReference>
<evidence type="ECO:0000256" key="3">
    <source>
        <dbReference type="ARBA" id="ARBA00023082"/>
    </source>
</evidence>
<dbReference type="Proteomes" id="UP000606044">
    <property type="component" value="Unassembled WGS sequence"/>
</dbReference>
<dbReference type="PANTHER" id="PTHR43133:SF63">
    <property type="entry name" value="RNA POLYMERASE SIGMA FACTOR FECI-RELATED"/>
    <property type="match status" value="1"/>
</dbReference>
<evidence type="ECO:0000256" key="2">
    <source>
        <dbReference type="ARBA" id="ARBA00023015"/>
    </source>
</evidence>
<dbReference type="InterPro" id="IPR036388">
    <property type="entry name" value="WH-like_DNA-bd_sf"/>
</dbReference>
<dbReference type="GO" id="GO:0003677">
    <property type="term" value="F:DNA binding"/>
    <property type="evidence" value="ECO:0007669"/>
    <property type="project" value="InterPro"/>
</dbReference>
<evidence type="ECO:0000256" key="1">
    <source>
        <dbReference type="ARBA" id="ARBA00010641"/>
    </source>
</evidence>
<protein>
    <submittedName>
        <fullName evidence="7">DNA-directed RNA polymerase sigma-70 factor</fullName>
    </submittedName>
</protein>
<dbReference type="NCBIfam" id="TIGR02937">
    <property type="entry name" value="sigma70-ECF"/>
    <property type="match status" value="1"/>
</dbReference>
<evidence type="ECO:0000256" key="4">
    <source>
        <dbReference type="ARBA" id="ARBA00023163"/>
    </source>
</evidence>
<dbReference type="CDD" id="cd06171">
    <property type="entry name" value="Sigma70_r4"/>
    <property type="match status" value="1"/>
</dbReference>
<dbReference type="GO" id="GO:0016987">
    <property type="term" value="F:sigma factor activity"/>
    <property type="evidence" value="ECO:0007669"/>
    <property type="project" value="UniProtKB-KW"/>
</dbReference>
<dbReference type="InterPro" id="IPR013325">
    <property type="entry name" value="RNA_pol_sigma_r2"/>
</dbReference>
<reference evidence="7" key="2">
    <citation type="submission" date="2020-09" db="EMBL/GenBank/DDBJ databases">
        <authorList>
            <person name="Sun Q."/>
            <person name="Sedlacek I."/>
        </authorList>
    </citation>
    <scope>NUCLEOTIDE SEQUENCE</scope>
    <source>
        <strain evidence="7">CCM 7897</strain>
    </source>
</reference>
<dbReference type="RefSeq" id="WP_188576121.1">
    <property type="nucleotide sequence ID" value="NZ_BMCT01000001.1"/>
</dbReference>
<dbReference type="Pfam" id="PF04542">
    <property type="entry name" value="Sigma70_r2"/>
    <property type="match status" value="1"/>
</dbReference>
<dbReference type="InterPro" id="IPR007627">
    <property type="entry name" value="RNA_pol_sigma70_r2"/>
</dbReference>
<feature type="domain" description="RNA polymerase sigma-70 region 2" evidence="5">
    <location>
        <begin position="14"/>
        <end position="74"/>
    </location>
</feature>
<proteinExistence type="inferred from homology"/>
<evidence type="ECO:0000313" key="8">
    <source>
        <dbReference type="Proteomes" id="UP000606044"/>
    </source>
</evidence>
<evidence type="ECO:0000313" key="7">
    <source>
        <dbReference type="EMBL" id="GGF53447.1"/>
    </source>
</evidence>
<reference evidence="7" key="1">
    <citation type="journal article" date="2014" name="Int. J. Syst. Evol. Microbiol.">
        <title>Complete genome sequence of Corynebacterium casei LMG S-19264T (=DSM 44701T), isolated from a smear-ripened cheese.</title>
        <authorList>
            <consortium name="US DOE Joint Genome Institute (JGI-PGF)"/>
            <person name="Walter F."/>
            <person name="Albersmeier A."/>
            <person name="Kalinowski J."/>
            <person name="Ruckert C."/>
        </authorList>
    </citation>
    <scope>NUCLEOTIDE SEQUENCE</scope>
    <source>
        <strain evidence="7">CCM 7897</strain>
    </source>
</reference>
<keyword evidence="2" id="KW-0805">Transcription regulation</keyword>
<accession>A0A917BQV5</accession>
<keyword evidence="8" id="KW-1185">Reference proteome</keyword>
<name>A0A917BQV5_9HYPH</name>
<keyword evidence="3" id="KW-0731">Sigma factor</keyword>
<dbReference type="GO" id="GO:0000428">
    <property type="term" value="C:DNA-directed RNA polymerase complex"/>
    <property type="evidence" value="ECO:0007669"/>
    <property type="project" value="UniProtKB-KW"/>
</dbReference>
<dbReference type="Gene3D" id="1.10.10.10">
    <property type="entry name" value="Winged helix-like DNA-binding domain superfamily/Winged helix DNA-binding domain"/>
    <property type="match status" value="1"/>
</dbReference>
<dbReference type="SUPFAM" id="SSF88946">
    <property type="entry name" value="Sigma2 domain of RNA polymerase sigma factors"/>
    <property type="match status" value="1"/>
</dbReference>
<dbReference type="InterPro" id="IPR013249">
    <property type="entry name" value="RNA_pol_sigma70_r4_t2"/>
</dbReference>
<comment type="similarity">
    <text evidence="1">Belongs to the sigma-70 factor family. ECF subfamily.</text>
</comment>
<dbReference type="SUPFAM" id="SSF88659">
    <property type="entry name" value="Sigma3 and sigma4 domains of RNA polymerase sigma factors"/>
    <property type="match status" value="1"/>
</dbReference>
<dbReference type="InterPro" id="IPR039425">
    <property type="entry name" value="RNA_pol_sigma-70-like"/>
</dbReference>
<keyword evidence="4" id="KW-0804">Transcription</keyword>
<evidence type="ECO:0000259" key="5">
    <source>
        <dbReference type="Pfam" id="PF04542"/>
    </source>
</evidence>
<comment type="caution">
    <text evidence="7">The sequence shown here is derived from an EMBL/GenBank/DDBJ whole genome shotgun (WGS) entry which is preliminary data.</text>
</comment>
<gene>
    <name evidence="7" type="ORF">GCM10007301_11120</name>
</gene>
<feature type="domain" description="RNA polymerase sigma factor 70 region 4 type 2" evidence="6">
    <location>
        <begin position="108"/>
        <end position="160"/>
    </location>
</feature>
<keyword evidence="7" id="KW-0240">DNA-directed RNA polymerase</keyword>